<dbReference type="GO" id="GO:0005886">
    <property type="term" value="C:plasma membrane"/>
    <property type="evidence" value="ECO:0007669"/>
    <property type="project" value="TreeGrafter"/>
</dbReference>
<name>A0A1G6V4Q3_9PSEU</name>
<dbReference type="Pfam" id="PF01478">
    <property type="entry name" value="Peptidase_A24"/>
    <property type="match status" value="1"/>
</dbReference>
<comment type="similarity">
    <text evidence="1">Belongs to the peptidase A24 family.</text>
</comment>
<dbReference type="InterPro" id="IPR000045">
    <property type="entry name" value="Prepilin_IV_endopep_pep"/>
</dbReference>
<dbReference type="Proteomes" id="UP000199494">
    <property type="component" value="Unassembled WGS sequence"/>
</dbReference>
<keyword evidence="2" id="KW-0808">Transferase</keyword>
<dbReference type="STRING" id="530584.SAMN05421630_10936"/>
<evidence type="ECO:0000313" key="2">
    <source>
        <dbReference type="EMBL" id="SDD48542.1"/>
    </source>
</evidence>
<dbReference type="GO" id="GO:0004190">
    <property type="term" value="F:aspartic-type endopeptidase activity"/>
    <property type="evidence" value="ECO:0007669"/>
    <property type="project" value="InterPro"/>
</dbReference>
<organism evidence="2 3">
    <name type="scientific">Prauserella marina</name>
    <dbReference type="NCBI Taxonomy" id="530584"/>
    <lineage>
        <taxon>Bacteria</taxon>
        <taxon>Bacillati</taxon>
        <taxon>Actinomycetota</taxon>
        <taxon>Actinomycetes</taxon>
        <taxon>Pseudonocardiales</taxon>
        <taxon>Pseudonocardiaceae</taxon>
        <taxon>Prauserella</taxon>
    </lineage>
</organism>
<dbReference type="PANTHER" id="PTHR30487:SF0">
    <property type="entry name" value="PREPILIN LEADER PEPTIDASE_N-METHYLTRANSFERASE-RELATED"/>
    <property type="match status" value="1"/>
</dbReference>
<dbReference type="RefSeq" id="WP_245865274.1">
    <property type="nucleotide sequence ID" value="NZ_CP016353.1"/>
</dbReference>
<dbReference type="Gene3D" id="1.20.120.1220">
    <property type="match status" value="1"/>
</dbReference>
<dbReference type="GO" id="GO:0008168">
    <property type="term" value="F:methyltransferase activity"/>
    <property type="evidence" value="ECO:0007669"/>
    <property type="project" value="UniProtKB-KW"/>
</dbReference>
<dbReference type="PANTHER" id="PTHR30487">
    <property type="entry name" value="TYPE 4 PREPILIN-LIKE PROTEINS LEADER PEPTIDE-PROCESSING ENZYME"/>
    <property type="match status" value="1"/>
</dbReference>
<accession>A0A1G6V4Q3</accession>
<dbReference type="InterPro" id="IPR050882">
    <property type="entry name" value="Prepilin_peptidase/N-MTase"/>
</dbReference>
<dbReference type="GO" id="GO:0006465">
    <property type="term" value="P:signal peptide processing"/>
    <property type="evidence" value="ECO:0007669"/>
    <property type="project" value="TreeGrafter"/>
</dbReference>
<dbReference type="EMBL" id="FMZE01000009">
    <property type="protein sequence ID" value="SDD48542.1"/>
    <property type="molecule type" value="Genomic_DNA"/>
</dbReference>
<evidence type="ECO:0000256" key="1">
    <source>
        <dbReference type="ARBA" id="ARBA00005801"/>
    </source>
</evidence>
<dbReference type="AlphaFoldDB" id="A0A1G6V4Q3"/>
<evidence type="ECO:0000313" key="3">
    <source>
        <dbReference type="Proteomes" id="UP000199494"/>
    </source>
</evidence>
<dbReference type="GO" id="GO:0032259">
    <property type="term" value="P:methylation"/>
    <property type="evidence" value="ECO:0007669"/>
    <property type="project" value="UniProtKB-KW"/>
</dbReference>
<proteinExistence type="inferred from homology"/>
<keyword evidence="2" id="KW-0489">Methyltransferase</keyword>
<reference evidence="2 3" key="1">
    <citation type="submission" date="2016-10" db="EMBL/GenBank/DDBJ databases">
        <authorList>
            <person name="de Groot N.N."/>
        </authorList>
    </citation>
    <scope>NUCLEOTIDE SEQUENCE [LARGE SCALE GENOMIC DNA]</scope>
    <source>
        <strain evidence="2 3">CGMCC 4.5506</strain>
    </source>
</reference>
<protein>
    <submittedName>
        <fullName evidence="2">Leader peptidase (Prepilin peptidase) / N-methyltransferase</fullName>
    </submittedName>
</protein>
<gene>
    <name evidence="2" type="ORF">SAMN05421630_10936</name>
</gene>
<sequence>MKLKRVYWNLIMFAAIGVLGTVGGVVGWSAALLLRGAARPATVSARWCALGVAASWSGVALRWAVSGLPGWWLPVPLAVTALAVPLALADLGHRRLPDVLTLPAYPILGAALCVAAVTGPEEGLAVRAMVGGAVFATAHLLVHAVAPNALGAGDVKLSGSLGGVLGATGWPALVVAAFAAAVVTLVLAGSAVLLRARRWREGVPHGPGMLAATCLIAVFPGSGWR</sequence>
<keyword evidence="3" id="KW-1185">Reference proteome</keyword>